<reference evidence="2 4" key="3">
    <citation type="submission" date="2023-03" db="EMBL/GenBank/DDBJ databases">
        <title>Agriculturally important microbes genome sequencing.</title>
        <authorList>
            <person name="Dunlap C."/>
        </authorList>
    </citation>
    <scope>NUCLEOTIDE SEQUENCE [LARGE SCALE GENOMIC DNA]</scope>
    <source>
        <strain evidence="2 4">CBP-3203</strain>
    </source>
</reference>
<dbReference type="OrthoDB" id="9868014at2"/>
<dbReference type="GeneID" id="92852058"/>
<evidence type="ECO:0000313" key="4">
    <source>
        <dbReference type="Proteomes" id="UP001341297"/>
    </source>
</evidence>
<dbReference type="EMBL" id="LECW02000036">
    <property type="protein sequence ID" value="KRT91455.1"/>
    <property type="molecule type" value="Genomic_DNA"/>
</dbReference>
<organism evidence="1 3">
    <name type="scientific">Bacillus glycinifermentans</name>
    <dbReference type="NCBI Taxonomy" id="1664069"/>
    <lineage>
        <taxon>Bacteria</taxon>
        <taxon>Bacillati</taxon>
        <taxon>Bacillota</taxon>
        <taxon>Bacilli</taxon>
        <taxon>Bacillales</taxon>
        <taxon>Bacillaceae</taxon>
        <taxon>Bacillus</taxon>
    </lineage>
</organism>
<evidence type="ECO:0000313" key="3">
    <source>
        <dbReference type="Proteomes" id="UP000036168"/>
    </source>
</evidence>
<reference evidence="1" key="2">
    <citation type="submission" date="2015-10" db="EMBL/GenBank/DDBJ databases">
        <authorList>
            <person name="Gilbert D.G."/>
        </authorList>
    </citation>
    <scope>NUCLEOTIDE SEQUENCE</scope>
    <source>
        <strain evidence="1">GO-13</strain>
    </source>
</reference>
<evidence type="ECO:0000313" key="2">
    <source>
        <dbReference type="EMBL" id="MEC0488140.1"/>
    </source>
</evidence>
<dbReference type="RefSeq" id="WP_048354919.1">
    <property type="nucleotide sequence ID" value="NZ_JAQCPU010000010.1"/>
</dbReference>
<sequence length="163" mass="18323">MLTIKNVKDGGVAYIFGAEYAGVAKAMFPRFAEKLLGGEESAALPEPKKQRTLADVKNAVDKTQSDTRLRRSSKLTGKALHREISQVMFRAETLFGLSRRKVWGELYEKLRQETGVDPKNVKRSTTKGIQGGPSKLSTYLKDGYGQRLVEIAYEIYDRYEARS</sequence>
<dbReference type="EMBL" id="JARRTL010000094">
    <property type="protein sequence ID" value="MEC0488140.1"/>
    <property type="molecule type" value="Genomic_DNA"/>
</dbReference>
<protein>
    <submittedName>
        <fullName evidence="1">Uncharacterized protein</fullName>
    </submittedName>
</protein>
<reference evidence="1 3" key="1">
    <citation type="journal article" date="2015" name="Int. J. Syst. Evol. Microbiol.">
        <title>Bacillus glycinifermentans sp. nov., isolated from fermented soybean paste.</title>
        <authorList>
            <person name="Kim S.J."/>
            <person name="Dunlap C.A."/>
            <person name="Kwon S.W."/>
            <person name="Rooney A.P."/>
        </authorList>
    </citation>
    <scope>NUCLEOTIDE SEQUENCE [LARGE SCALE GENOMIC DNA]</scope>
    <source>
        <strain evidence="1 3">GO-13</strain>
    </source>
</reference>
<dbReference type="Proteomes" id="UP001341297">
    <property type="component" value="Unassembled WGS sequence"/>
</dbReference>
<dbReference type="Proteomes" id="UP000036168">
    <property type="component" value="Unassembled WGS sequence"/>
</dbReference>
<evidence type="ECO:0000313" key="1">
    <source>
        <dbReference type="EMBL" id="KRT91455.1"/>
    </source>
</evidence>
<name>A0A0T6BLD9_9BACI</name>
<comment type="caution">
    <text evidence="1">The sequence shown here is derived from an EMBL/GenBank/DDBJ whole genome shotgun (WGS) entry which is preliminary data.</text>
</comment>
<dbReference type="AlphaFoldDB" id="A0A0T6BLD9"/>
<accession>A0A0T6BLD9</accession>
<proteinExistence type="predicted"/>
<dbReference type="STRING" id="1664069.BGLY_1470"/>
<keyword evidence="4" id="KW-1185">Reference proteome</keyword>
<gene>
    <name evidence="1" type="ORF">AB447_223705</name>
    <name evidence="2" type="ORF">P8828_25775</name>
</gene>